<evidence type="ECO:0000313" key="2">
    <source>
        <dbReference type="Proteomes" id="UP001054252"/>
    </source>
</evidence>
<dbReference type="Proteomes" id="UP001054252">
    <property type="component" value="Unassembled WGS sequence"/>
</dbReference>
<keyword evidence="2" id="KW-1185">Reference proteome</keyword>
<dbReference type="EMBL" id="BPVZ01000212">
    <property type="protein sequence ID" value="GKV46631.1"/>
    <property type="molecule type" value="Genomic_DNA"/>
</dbReference>
<organism evidence="1 2">
    <name type="scientific">Rubroshorea leprosula</name>
    <dbReference type="NCBI Taxonomy" id="152421"/>
    <lineage>
        <taxon>Eukaryota</taxon>
        <taxon>Viridiplantae</taxon>
        <taxon>Streptophyta</taxon>
        <taxon>Embryophyta</taxon>
        <taxon>Tracheophyta</taxon>
        <taxon>Spermatophyta</taxon>
        <taxon>Magnoliopsida</taxon>
        <taxon>eudicotyledons</taxon>
        <taxon>Gunneridae</taxon>
        <taxon>Pentapetalae</taxon>
        <taxon>rosids</taxon>
        <taxon>malvids</taxon>
        <taxon>Malvales</taxon>
        <taxon>Dipterocarpaceae</taxon>
        <taxon>Rubroshorea</taxon>
    </lineage>
</organism>
<dbReference type="AlphaFoldDB" id="A0AAV5MCP2"/>
<evidence type="ECO:0000313" key="1">
    <source>
        <dbReference type="EMBL" id="GKV46631.1"/>
    </source>
</evidence>
<gene>
    <name evidence="1" type="ORF">SLEP1_g53606</name>
</gene>
<comment type="caution">
    <text evidence="1">The sequence shown here is derived from an EMBL/GenBank/DDBJ whole genome shotgun (WGS) entry which is preliminary data.</text>
</comment>
<name>A0AAV5MCP2_9ROSI</name>
<accession>A0AAV5MCP2</accession>
<protein>
    <submittedName>
        <fullName evidence="1">Uncharacterized protein</fullName>
    </submittedName>
</protein>
<reference evidence="1 2" key="1">
    <citation type="journal article" date="2021" name="Commun. Biol.">
        <title>The genome of Shorea leprosula (Dipterocarpaceae) highlights the ecological relevance of drought in aseasonal tropical rainforests.</title>
        <authorList>
            <person name="Ng K.K.S."/>
            <person name="Kobayashi M.J."/>
            <person name="Fawcett J.A."/>
            <person name="Hatakeyama M."/>
            <person name="Paape T."/>
            <person name="Ng C.H."/>
            <person name="Ang C.C."/>
            <person name="Tnah L.H."/>
            <person name="Lee C.T."/>
            <person name="Nishiyama T."/>
            <person name="Sese J."/>
            <person name="O'Brien M.J."/>
            <person name="Copetti D."/>
            <person name="Mohd Noor M.I."/>
            <person name="Ong R.C."/>
            <person name="Putra M."/>
            <person name="Sireger I.Z."/>
            <person name="Indrioko S."/>
            <person name="Kosugi Y."/>
            <person name="Izuno A."/>
            <person name="Isagi Y."/>
            <person name="Lee S.L."/>
            <person name="Shimizu K.K."/>
        </authorList>
    </citation>
    <scope>NUCLEOTIDE SEQUENCE [LARGE SCALE GENOMIC DNA]</scope>
    <source>
        <strain evidence="1">214</strain>
    </source>
</reference>
<sequence length="51" mass="5848">MLGFLVAARKYMIDPNQAPRKQVKPIARLHMILKFRWLLNDDAQDGPGLSL</sequence>
<proteinExistence type="predicted"/>